<dbReference type="EMBL" id="CP016076">
    <property type="protein sequence ID" value="APU16013.1"/>
    <property type="molecule type" value="Genomic_DNA"/>
</dbReference>
<feature type="domain" description="NAD(P)-binding" evidence="1">
    <location>
        <begin position="9"/>
        <end position="180"/>
    </location>
</feature>
<dbReference type="PANTHER" id="PTHR43162:SF1">
    <property type="entry name" value="PRESTALK A DIFFERENTIATION PROTEIN A"/>
    <property type="match status" value="1"/>
</dbReference>
<accession>A0AAC9PTD4</accession>
<dbReference type="Pfam" id="PF13460">
    <property type="entry name" value="NAD_binding_10"/>
    <property type="match status" value="1"/>
</dbReference>
<reference evidence="3" key="1">
    <citation type="submission" date="2016-06" db="EMBL/GenBank/DDBJ databases">
        <title>Complete genome sequence of Actinoalloteichus fjordicus DSM 46855 (=ADI127-17), type strain of the new species Actinoalloteichus fjordicus.</title>
        <authorList>
            <person name="Ruckert C."/>
            <person name="Nouioui I."/>
            <person name="Willmese J."/>
            <person name="van Wezel G."/>
            <person name="Klenk H.-P."/>
            <person name="Kalinowski J."/>
            <person name="Zotchev S.B."/>
        </authorList>
    </citation>
    <scope>NUCLEOTIDE SEQUENCE [LARGE SCALE GENOMIC DNA]</scope>
    <source>
        <strain evidence="3">ADI127-7</strain>
    </source>
</reference>
<dbReference type="KEGG" id="acad:UA74_19940"/>
<evidence type="ECO:0000259" key="1">
    <source>
        <dbReference type="Pfam" id="PF13460"/>
    </source>
</evidence>
<dbReference type="InterPro" id="IPR016040">
    <property type="entry name" value="NAD(P)-bd_dom"/>
</dbReference>
<gene>
    <name evidence="2" type="ORF">UA74_19940</name>
</gene>
<protein>
    <recommendedName>
        <fullName evidence="1">NAD(P)-binding domain-containing protein</fullName>
    </recommendedName>
</protein>
<organism evidence="2 3">
    <name type="scientific">Actinoalloteichus fjordicus</name>
    <dbReference type="NCBI Taxonomy" id="1612552"/>
    <lineage>
        <taxon>Bacteria</taxon>
        <taxon>Bacillati</taxon>
        <taxon>Actinomycetota</taxon>
        <taxon>Actinomycetes</taxon>
        <taxon>Pseudonocardiales</taxon>
        <taxon>Pseudonocardiaceae</taxon>
        <taxon>Actinoalloteichus</taxon>
    </lineage>
</organism>
<keyword evidence="3" id="KW-1185">Reference proteome</keyword>
<dbReference type="AlphaFoldDB" id="A0AAC9PTD4"/>
<dbReference type="RefSeq" id="WP_075765146.1">
    <property type="nucleotide sequence ID" value="NZ_CP016076.1"/>
</dbReference>
<dbReference type="InterPro" id="IPR036291">
    <property type="entry name" value="NAD(P)-bd_dom_sf"/>
</dbReference>
<evidence type="ECO:0000313" key="2">
    <source>
        <dbReference type="EMBL" id="APU16013.1"/>
    </source>
</evidence>
<dbReference type="Proteomes" id="UP000185511">
    <property type="component" value="Chromosome"/>
</dbReference>
<dbReference type="PANTHER" id="PTHR43162">
    <property type="match status" value="1"/>
</dbReference>
<sequence length="262" mass="27867">MSRPTLVTGGTGTLGRAVVRRLQARGHAVRVLSRRPQSPDQPAHDRVVGDLATGSGIAEAVAGVDTIVHCATTSGRGDVQATRRLTEIARDSEHPPHLIYVSIVGIETVPLPYYRIKLSCEGIVAGAGVPWTILRATQFHDLVARLAAVQERSPVVLAPADVACQPIDVRDVARRLVELVETGPAGRVPELGGPEVLGLAEFARRTLAAEGRAARVVTLPVPGALGRSLRAGRQLTPRHAVGEITFDRFLADRTASTREGPR</sequence>
<dbReference type="Gene3D" id="3.40.50.720">
    <property type="entry name" value="NAD(P)-binding Rossmann-like Domain"/>
    <property type="match status" value="1"/>
</dbReference>
<name>A0AAC9PTD4_9PSEU</name>
<dbReference type="SUPFAM" id="SSF51735">
    <property type="entry name" value="NAD(P)-binding Rossmann-fold domains"/>
    <property type="match status" value="1"/>
</dbReference>
<dbReference type="InterPro" id="IPR051604">
    <property type="entry name" value="Ergot_Alk_Oxidoreductase"/>
</dbReference>
<proteinExistence type="predicted"/>
<evidence type="ECO:0000313" key="3">
    <source>
        <dbReference type="Proteomes" id="UP000185511"/>
    </source>
</evidence>